<dbReference type="PANTHER" id="PTHR37716">
    <property type="entry name" value="OS07G0568900 PROTEIN"/>
    <property type="match status" value="1"/>
</dbReference>
<keyword evidence="1" id="KW-0812">Transmembrane</keyword>
<dbReference type="AlphaFoldDB" id="A0A1S2Y880"/>
<feature type="transmembrane region" description="Helical" evidence="1">
    <location>
        <begin position="117"/>
        <end position="140"/>
    </location>
</feature>
<dbReference type="PaxDb" id="3827-XP_004500193.1"/>
<reference evidence="2" key="1">
    <citation type="journal article" date="2013" name="Nat. Biotechnol.">
        <title>Draft genome sequence of chickpea (Cicer arietinum) provides a resource for trait improvement.</title>
        <authorList>
            <person name="Varshney R.K."/>
            <person name="Song C."/>
            <person name="Saxena R.K."/>
            <person name="Azam S."/>
            <person name="Yu S."/>
            <person name="Sharpe A.G."/>
            <person name="Cannon S."/>
            <person name="Baek J."/>
            <person name="Rosen B.D."/>
            <person name="Tar'an B."/>
            <person name="Millan T."/>
            <person name="Zhang X."/>
            <person name="Ramsay L.D."/>
            <person name="Iwata A."/>
            <person name="Wang Y."/>
            <person name="Nelson W."/>
            <person name="Farmer A.D."/>
            <person name="Gaur P.M."/>
            <person name="Soderlund C."/>
            <person name="Penmetsa R.V."/>
            <person name="Xu C."/>
            <person name="Bharti A.K."/>
            <person name="He W."/>
            <person name="Winter P."/>
            <person name="Zhao S."/>
            <person name="Hane J.K."/>
            <person name="Carrasquilla-Garcia N."/>
            <person name="Condie J.A."/>
            <person name="Upadhyaya H.D."/>
            <person name="Luo M.C."/>
            <person name="Thudi M."/>
            <person name="Gowda C.L."/>
            <person name="Singh N.P."/>
            <person name="Lichtenzveig J."/>
            <person name="Gali K.K."/>
            <person name="Rubio J."/>
            <person name="Nadarajan N."/>
            <person name="Dolezel J."/>
            <person name="Bansal K.C."/>
            <person name="Xu X."/>
            <person name="Edwards D."/>
            <person name="Zhang G."/>
            <person name="Kahl G."/>
            <person name="Gil J."/>
            <person name="Singh K.B."/>
            <person name="Datta S.K."/>
            <person name="Jackson S.A."/>
            <person name="Wang J."/>
            <person name="Cook D.R."/>
        </authorList>
    </citation>
    <scope>NUCLEOTIDE SEQUENCE [LARGE SCALE GENOMIC DNA]</scope>
    <source>
        <strain evidence="2">cv. CDC Frontier</strain>
    </source>
</reference>
<dbReference type="RefSeq" id="XP_004500192.1">
    <property type="nucleotide sequence ID" value="XM_004500135.3"/>
</dbReference>
<organism evidence="2 3">
    <name type="scientific">Cicer arietinum</name>
    <name type="common">Chickpea</name>
    <name type="synonym">Garbanzo</name>
    <dbReference type="NCBI Taxonomy" id="3827"/>
    <lineage>
        <taxon>Eukaryota</taxon>
        <taxon>Viridiplantae</taxon>
        <taxon>Streptophyta</taxon>
        <taxon>Embryophyta</taxon>
        <taxon>Tracheophyta</taxon>
        <taxon>Spermatophyta</taxon>
        <taxon>Magnoliopsida</taxon>
        <taxon>eudicotyledons</taxon>
        <taxon>Gunneridae</taxon>
        <taxon>Pentapetalae</taxon>
        <taxon>rosids</taxon>
        <taxon>fabids</taxon>
        <taxon>Fabales</taxon>
        <taxon>Fabaceae</taxon>
        <taxon>Papilionoideae</taxon>
        <taxon>50 kb inversion clade</taxon>
        <taxon>NPAAA clade</taxon>
        <taxon>Hologalegina</taxon>
        <taxon>IRL clade</taxon>
        <taxon>Cicereae</taxon>
        <taxon>Cicer</taxon>
    </lineage>
</organism>
<dbReference type="eggNOG" id="ENOG502S7F8">
    <property type="taxonomic scope" value="Eukaryota"/>
</dbReference>
<gene>
    <name evidence="3" type="primary">LOC101502976</name>
</gene>
<dbReference type="Proteomes" id="UP000087171">
    <property type="component" value="Chromosome Ca5"/>
</dbReference>
<dbReference type="PANTHER" id="PTHR37716:SF1">
    <property type="entry name" value="OS07G0568900 PROTEIN"/>
    <property type="match status" value="1"/>
</dbReference>
<keyword evidence="2" id="KW-1185">Reference proteome</keyword>
<evidence type="ECO:0000313" key="2">
    <source>
        <dbReference type="Proteomes" id="UP000087171"/>
    </source>
</evidence>
<dbReference type="GeneID" id="101502976"/>
<name>A0A1S2Y880_CICAR</name>
<evidence type="ECO:0000313" key="3">
    <source>
        <dbReference type="RefSeq" id="XP_004500192.1"/>
    </source>
</evidence>
<dbReference type="KEGG" id="cam:101502976"/>
<sequence length="147" mass="16622">MLLFPMQLLCIYKQPPSLFATLSKQLVQQSDQGIFKHRRFITKPYSFSSCCIVHALKEDSKQYEIDPEKAKEALKELDQKIQSIPNKQVSSPKIKDVKATRDEVISENGKLEISESFLATLAGGLVLFTIFYNVLFITVIKPSIDGP</sequence>
<proteinExistence type="predicted"/>
<dbReference type="GO" id="GO:0009535">
    <property type="term" value="C:chloroplast thylakoid membrane"/>
    <property type="evidence" value="ECO:0007669"/>
    <property type="project" value="TreeGrafter"/>
</dbReference>
<evidence type="ECO:0000256" key="1">
    <source>
        <dbReference type="SAM" id="Phobius"/>
    </source>
</evidence>
<protein>
    <submittedName>
        <fullName evidence="3">Uncharacterized protein LOC101502976</fullName>
    </submittedName>
</protein>
<accession>A0A1S2Y880</accession>
<keyword evidence="1" id="KW-1133">Transmembrane helix</keyword>
<reference evidence="3" key="2">
    <citation type="submission" date="2025-08" db="UniProtKB">
        <authorList>
            <consortium name="RefSeq"/>
        </authorList>
    </citation>
    <scope>IDENTIFICATION</scope>
    <source>
        <tissue evidence="3">Etiolated seedlings</tissue>
    </source>
</reference>
<keyword evidence="1" id="KW-0472">Membrane</keyword>
<dbReference type="OrthoDB" id="780445at2759"/>